<comment type="caution">
    <text evidence="2">The sequence shown here is derived from an EMBL/GenBank/DDBJ whole genome shotgun (WGS) entry which is preliminary data.</text>
</comment>
<keyword evidence="1" id="KW-1133">Transmembrane helix</keyword>
<dbReference type="VEuPathDB" id="PlasmoDB:PVPAM_130014200"/>
<accession>A0A8S4HGL0</accession>
<keyword evidence="1" id="KW-0472">Membrane</keyword>
<gene>
    <name evidence="2" type="ORF">PVW1_000021700</name>
</gene>
<evidence type="ECO:0000313" key="3">
    <source>
        <dbReference type="Proteomes" id="UP000779233"/>
    </source>
</evidence>
<reference evidence="2" key="1">
    <citation type="submission" date="2021-09" db="EMBL/GenBank/DDBJ databases">
        <authorList>
            <consortium name="Pathogen Informatics"/>
        </authorList>
    </citation>
    <scope>NUCLEOTIDE SEQUENCE</scope>
    <source>
        <strain evidence="2">PvW1</strain>
    </source>
</reference>
<feature type="transmembrane region" description="Helical" evidence="1">
    <location>
        <begin position="246"/>
        <end position="266"/>
    </location>
</feature>
<sequence length="319" mass="37443">MTAISYEFFKNVDHVRIYKALKSENIIECGGLSNEQCLIKCNVNGIDGLAQSVCKKFNNLISSLCSSKLDVPRNKCLNDSDYKYLNFWANFELNGKYFNNNESIEEFGRNIEENKFQECINDYKLKEALVHIQKEDLNKMKILDKLYESYYEMHEIIFSNSIENIGKCLLFSRKCIEEYKSAITEFQNTKDNFYNALMKYENNYIKLHAEAVRKNTSFEEYIEKIPIEYKISDLSFYSAEYDRKKIILISLLGSAFAIISILIYIYKFTPFGARMCARKRNKKKKFLTRDDTNNTLQCFDAFSHANTNNKMYNLAYNAV</sequence>
<proteinExistence type="predicted"/>
<dbReference type="AlphaFoldDB" id="A0A8S4HGL0"/>
<keyword evidence="1" id="KW-0812">Transmembrane</keyword>
<organism evidence="2 3">
    <name type="scientific">Plasmodium vivax</name>
    <name type="common">malaria parasite P. vivax</name>
    <dbReference type="NCBI Taxonomy" id="5855"/>
    <lineage>
        <taxon>Eukaryota</taxon>
        <taxon>Sar</taxon>
        <taxon>Alveolata</taxon>
        <taxon>Apicomplexa</taxon>
        <taxon>Aconoidasida</taxon>
        <taxon>Haemosporida</taxon>
        <taxon>Plasmodiidae</taxon>
        <taxon>Plasmodium</taxon>
        <taxon>Plasmodium (Plasmodium)</taxon>
    </lineage>
</organism>
<dbReference type="EMBL" id="CAJZCX010000019">
    <property type="protein sequence ID" value="CAG9485803.1"/>
    <property type="molecule type" value="Genomic_DNA"/>
</dbReference>
<dbReference type="Proteomes" id="UP000779233">
    <property type="component" value="Unassembled WGS sequence"/>
</dbReference>
<evidence type="ECO:0000256" key="1">
    <source>
        <dbReference type="SAM" id="Phobius"/>
    </source>
</evidence>
<name>A0A8S4HGL0_PLAVI</name>
<evidence type="ECO:0000313" key="2">
    <source>
        <dbReference type="EMBL" id="CAG9485803.1"/>
    </source>
</evidence>
<protein>
    <submittedName>
        <fullName evidence="2">(malaria parasite P. vivax) hypothetical protein</fullName>
    </submittedName>
</protein>